<feature type="region of interest" description="Disordered" evidence="18">
    <location>
        <begin position="1"/>
        <end position="21"/>
    </location>
</feature>
<accession>A0A813QSY8</accession>
<evidence type="ECO:0000256" key="2">
    <source>
        <dbReference type="ARBA" id="ARBA00010441"/>
    </source>
</evidence>
<dbReference type="GO" id="GO:0006646">
    <property type="term" value="P:phosphatidylethanolamine biosynthetic process"/>
    <property type="evidence" value="ECO:0007669"/>
    <property type="project" value="TreeGrafter"/>
</dbReference>
<keyword evidence="9" id="KW-0393">Immunoglobulin domain</keyword>
<comment type="caution">
    <text evidence="21">The sequence shown here is derived from an EMBL/GenBank/DDBJ whole genome shotgun (WGS) entry which is preliminary data.</text>
</comment>
<dbReference type="SMART" id="SM00248">
    <property type="entry name" value="ANK"/>
    <property type="match status" value="6"/>
</dbReference>
<dbReference type="Gene3D" id="1.20.120.1760">
    <property type="match status" value="1"/>
</dbReference>
<comment type="subcellular location">
    <subcellularLocation>
        <location evidence="1">Membrane</location>
        <topology evidence="1">Multi-pass membrane protein</topology>
    </subcellularLocation>
</comment>
<evidence type="ECO:0000256" key="8">
    <source>
        <dbReference type="ARBA" id="ARBA00023264"/>
    </source>
</evidence>
<dbReference type="Pfam" id="PF01066">
    <property type="entry name" value="CDP-OH_P_transf"/>
    <property type="match status" value="1"/>
</dbReference>
<dbReference type="PROSITE" id="PS00379">
    <property type="entry name" value="CDP_ALCOHOL_P_TRANSF"/>
    <property type="match status" value="1"/>
</dbReference>
<dbReference type="Gene3D" id="2.60.40.10">
    <property type="entry name" value="Immunoglobulins"/>
    <property type="match status" value="1"/>
</dbReference>
<feature type="transmembrane region" description="Helical" evidence="19">
    <location>
        <begin position="920"/>
        <end position="938"/>
    </location>
</feature>
<feature type="transmembrane region" description="Helical" evidence="19">
    <location>
        <begin position="984"/>
        <end position="1001"/>
    </location>
</feature>
<feature type="repeat" description="ANK" evidence="16">
    <location>
        <begin position="104"/>
        <end position="136"/>
    </location>
</feature>
<keyword evidence="5 19" id="KW-1133">Transmembrane helix</keyword>
<dbReference type="PROSITE" id="PS50088">
    <property type="entry name" value="ANK_REPEAT"/>
    <property type="match status" value="4"/>
</dbReference>
<evidence type="ECO:0000256" key="9">
    <source>
        <dbReference type="ARBA" id="ARBA00023319"/>
    </source>
</evidence>
<dbReference type="InterPro" id="IPR013783">
    <property type="entry name" value="Ig-like_fold"/>
</dbReference>
<evidence type="ECO:0000256" key="5">
    <source>
        <dbReference type="ARBA" id="ARBA00022989"/>
    </source>
</evidence>
<dbReference type="InterPro" id="IPR014472">
    <property type="entry name" value="CHOPT"/>
</dbReference>
<dbReference type="EC" id="2.7.8.2" evidence="14"/>
<evidence type="ECO:0000256" key="11">
    <source>
        <dbReference type="ARBA" id="ARBA00036651"/>
    </source>
</evidence>
<dbReference type="GO" id="GO:0004142">
    <property type="term" value="F:diacylglycerol cholinephosphotransferase activity"/>
    <property type="evidence" value="ECO:0007669"/>
    <property type="project" value="UniProtKB-EC"/>
</dbReference>
<feature type="transmembrane region" description="Helical" evidence="19">
    <location>
        <begin position="360"/>
        <end position="377"/>
    </location>
</feature>
<evidence type="ECO:0000256" key="7">
    <source>
        <dbReference type="ARBA" id="ARBA00023209"/>
    </source>
</evidence>
<keyword evidence="16" id="KW-0040">ANK repeat</keyword>
<evidence type="ECO:0000256" key="17">
    <source>
        <dbReference type="RuleBase" id="RU003750"/>
    </source>
</evidence>
<feature type="transmembrane region" description="Helical" evidence="19">
    <location>
        <begin position="1083"/>
        <end position="1106"/>
    </location>
</feature>
<feature type="transmembrane region" description="Helical" evidence="19">
    <location>
        <begin position="286"/>
        <end position="303"/>
    </location>
</feature>
<protein>
    <recommendedName>
        <fullName evidence="14">diacylglycerol cholinephosphotransferase</fullName>
        <ecNumber evidence="14">2.7.8.2</ecNumber>
    </recommendedName>
</protein>
<evidence type="ECO:0000259" key="20">
    <source>
        <dbReference type="PROSITE" id="PS50835"/>
    </source>
</evidence>
<comment type="catalytic activity">
    <reaction evidence="11">
        <text>1,2-dioctanoyl-sn-glycerol + CDP-choline = 1,2-dioctanoyl-sn-glycero-3-phosphocholine + CMP + H(+)</text>
        <dbReference type="Rhea" id="RHEA:54232"/>
        <dbReference type="ChEBI" id="CHEBI:15378"/>
        <dbReference type="ChEBI" id="CHEBI:58779"/>
        <dbReference type="ChEBI" id="CHEBI:60377"/>
        <dbReference type="ChEBI" id="CHEBI:76979"/>
        <dbReference type="ChEBI" id="CHEBI:78228"/>
    </reaction>
    <physiologicalReaction direction="left-to-right" evidence="11">
        <dbReference type="Rhea" id="RHEA:54233"/>
    </physiologicalReaction>
</comment>
<evidence type="ECO:0000256" key="1">
    <source>
        <dbReference type="ARBA" id="ARBA00004141"/>
    </source>
</evidence>
<keyword evidence="7" id="KW-0443">Lipid metabolism</keyword>
<feature type="transmembrane region" description="Helical" evidence="19">
    <location>
        <begin position="334"/>
        <end position="354"/>
    </location>
</feature>
<feature type="transmembrane region" description="Helical" evidence="19">
    <location>
        <begin position="1118"/>
        <end position="1138"/>
    </location>
</feature>
<dbReference type="GO" id="GO:0004307">
    <property type="term" value="F:ethanolaminephosphotransferase activity"/>
    <property type="evidence" value="ECO:0007669"/>
    <property type="project" value="TreeGrafter"/>
</dbReference>
<dbReference type="PROSITE" id="PS50216">
    <property type="entry name" value="DHHC"/>
    <property type="match status" value="1"/>
</dbReference>
<gene>
    <name evidence="21" type="ORF">IZO911_LOCUS5361</name>
</gene>
<evidence type="ECO:0000256" key="12">
    <source>
        <dbReference type="ARBA" id="ARBA00036890"/>
    </source>
</evidence>
<dbReference type="InterPro" id="IPR002110">
    <property type="entry name" value="Ankyrin_rpt"/>
</dbReference>
<reference evidence="21" key="1">
    <citation type="submission" date="2021-02" db="EMBL/GenBank/DDBJ databases">
        <authorList>
            <person name="Nowell W R."/>
        </authorList>
    </citation>
    <scope>NUCLEOTIDE SEQUENCE</scope>
</reference>
<evidence type="ECO:0000256" key="4">
    <source>
        <dbReference type="ARBA" id="ARBA00022692"/>
    </source>
</evidence>
<dbReference type="PROSITE" id="PS50835">
    <property type="entry name" value="IG_LIKE"/>
    <property type="match status" value="1"/>
</dbReference>
<dbReference type="Pfam" id="PF12796">
    <property type="entry name" value="Ank_2"/>
    <property type="match status" value="2"/>
</dbReference>
<organism evidence="21 22">
    <name type="scientific">Adineta steineri</name>
    <dbReference type="NCBI Taxonomy" id="433720"/>
    <lineage>
        <taxon>Eukaryota</taxon>
        <taxon>Metazoa</taxon>
        <taxon>Spiralia</taxon>
        <taxon>Gnathifera</taxon>
        <taxon>Rotifera</taxon>
        <taxon>Eurotatoria</taxon>
        <taxon>Bdelloidea</taxon>
        <taxon>Adinetida</taxon>
        <taxon>Adinetidae</taxon>
        <taxon>Adineta</taxon>
    </lineage>
</organism>
<evidence type="ECO:0000313" key="21">
    <source>
        <dbReference type="EMBL" id="CAF0772460.1"/>
    </source>
</evidence>
<sequence length="1220" mass="138881">MKSIEPNVLNGGTTKPPPYPVEPSTTIISSAPVPESHTADLVSAVQFGYYDRVVELIEPAPYLASTPVAGNITLLHWAALNNRVEIAKYLINKRAQVDAIGGALNSTPLHWAIRDGHTEMVIFLLSHQAQISLFDAEGFSALHLASMFGRTDIVAYLVAKGEDVDILDKCGMTPLMHAVSKIKNRDPTQLLVRLGSQINYQDPVNKCTPLHYAINASNKEAVQVLLDANARTDICNSDNETPLDVARRLSGNMSLMYLLSKNNGSNPGLPKWLQFDKSSRRLGTKLLPYILIIAVAFIIQLPISLIYRGILLVCLAGLTSGYVRIFFDNQIDRYLPIAIAQASIFWLYVCYFYYFSASVHVISIHFVCIILLTYLSWSNYYLAIKRDPGFIVGNREQLYRNIIQLVEQNLFDYETFCTSCLIKRPIRSKHCKDCHRCISKFDHHCPWIDNCVGEKNLRYFVGFLFFTPICLGLFLHASFLHYHRNCHLFSSETIPQALTIIINCSPVILWFTFIACVHILWISGLCVTILAQIASGYTTNEKFNFWRYKYLRNKSSSPFSLGYIQNLVDLINRRICCYTPVNIDWARIYSSCERAVRRFRTTAEIMIQQKHPEYEQVEYEIRDVEKKLSVVHVSIGDYREHVDKTTTYYKLIDEMEQWHQESSQLLIQIGQDTMHCQTAYDTKILLDKVSKAIDQGKDYEQEKMKYITTLAVDVFGPDEGHHQIKHVTAKNIELINAFIKVHQDISVVQRNFEHRTDYYKETKQLPVFIKPLKDITINGGTKFTFECIIDGVEPINVTWLKDKTFISSLTHDIQYERGLATLSLIDVQKDDSAYYTCRASNTAGTAESSAYLIVKEHKYASEGTTLLDPYMQIFWKRLVEYCPLWVAPNLITIVGLVLNIGASILLIILTDGAKEQCTRWMYFLTGLGLFLYQSLDAIDGKQARRTNSSSPLGELFDHGCDSVSTVFVTVAFCCVLQLGVHPWVMFWCCMLSCVTFYCAHWQTYVSGKLKFGTFDCTEAQFFFIFVCLITIISPSFWTKTMPIIHIEYRVFSAILMIGSGFCSAVNNIRLISQGGCGRNSSSVAGTSIIFPAWHILFLTFLAYIASNHSLSTALVQHPALHLICYGIAFSKITNRLIVAHMSKSPLNRWDTAYIGPIAFCVNQYFSCFIGEHILLWFFLAFNLYDLLRYNTKVCQELCDALNIHCFRIKPPTILNTDHTH</sequence>
<feature type="domain" description="Ig-like" evidence="20">
    <location>
        <begin position="766"/>
        <end position="853"/>
    </location>
</feature>
<evidence type="ECO:0000313" key="22">
    <source>
        <dbReference type="Proteomes" id="UP000663860"/>
    </source>
</evidence>
<evidence type="ECO:0000256" key="18">
    <source>
        <dbReference type="SAM" id="MobiDB-lite"/>
    </source>
</evidence>
<dbReference type="Pfam" id="PF01529">
    <property type="entry name" value="DHHC"/>
    <property type="match status" value="1"/>
</dbReference>
<feature type="transmembrane region" description="Helical" evidence="19">
    <location>
        <begin position="1050"/>
        <end position="1071"/>
    </location>
</feature>
<feature type="transmembrane region" description="Helical" evidence="19">
    <location>
        <begin position="884"/>
        <end position="908"/>
    </location>
</feature>
<keyword evidence="3 17" id="KW-0808">Transferase</keyword>
<feature type="transmembrane region" description="Helical" evidence="19">
    <location>
        <begin position="1021"/>
        <end position="1038"/>
    </location>
</feature>
<comment type="catalytic activity">
    <reaction evidence="10">
        <text>1-hexadecanoyl-2-(4Z,7Z,10Z,13Z,16Z,19Z-docosahexaenoyl)-sn-glycerol + CDP-choline = 1-hexadecanoyl-2-(4Z,7Z,10Z,13Z,16Z,19Z-docosahexaenoyl)-sn-glycero-3-phosphocholine + CMP + H(+)</text>
        <dbReference type="Rhea" id="RHEA:54332"/>
        <dbReference type="ChEBI" id="CHEBI:15378"/>
        <dbReference type="ChEBI" id="CHEBI:58779"/>
        <dbReference type="ChEBI" id="CHEBI:60377"/>
        <dbReference type="ChEBI" id="CHEBI:74963"/>
        <dbReference type="ChEBI" id="CHEBI:82949"/>
    </reaction>
    <physiologicalReaction direction="left-to-right" evidence="10">
        <dbReference type="Rhea" id="RHEA:54333"/>
    </physiologicalReaction>
</comment>
<evidence type="ECO:0000256" key="3">
    <source>
        <dbReference type="ARBA" id="ARBA00022679"/>
    </source>
</evidence>
<dbReference type="GO" id="GO:0005794">
    <property type="term" value="C:Golgi apparatus"/>
    <property type="evidence" value="ECO:0007669"/>
    <property type="project" value="TreeGrafter"/>
</dbReference>
<dbReference type="InterPro" id="IPR036179">
    <property type="entry name" value="Ig-like_dom_sf"/>
</dbReference>
<evidence type="ECO:0000256" key="13">
    <source>
        <dbReference type="ARBA" id="ARBA00037890"/>
    </source>
</evidence>
<dbReference type="InterPro" id="IPR001594">
    <property type="entry name" value="Palmitoyltrfase_DHHC"/>
</dbReference>
<keyword evidence="4 19" id="KW-0812">Transmembrane</keyword>
<dbReference type="InterPro" id="IPR048254">
    <property type="entry name" value="CDP_ALCOHOL_P_TRANSF_CS"/>
</dbReference>
<keyword evidence="7" id="KW-0594">Phospholipid biosynthesis</keyword>
<dbReference type="SUPFAM" id="SSF48403">
    <property type="entry name" value="Ankyrin repeat"/>
    <property type="match status" value="1"/>
</dbReference>
<evidence type="ECO:0000256" key="6">
    <source>
        <dbReference type="ARBA" id="ARBA00023136"/>
    </source>
</evidence>
<keyword evidence="7" id="KW-0444">Lipid biosynthesis</keyword>
<feature type="transmembrane region" description="Helical" evidence="19">
    <location>
        <begin position="309"/>
        <end position="327"/>
    </location>
</feature>
<dbReference type="PROSITE" id="PS50297">
    <property type="entry name" value="ANK_REP_REGION"/>
    <property type="match status" value="3"/>
</dbReference>
<evidence type="ECO:0000256" key="10">
    <source>
        <dbReference type="ARBA" id="ARBA00036100"/>
    </source>
</evidence>
<dbReference type="PANTHER" id="PTHR10414:SF37">
    <property type="entry name" value="BB IN A BOXCAR, ISOFORM C"/>
    <property type="match status" value="1"/>
</dbReference>
<dbReference type="InterPro" id="IPR003598">
    <property type="entry name" value="Ig_sub2"/>
</dbReference>
<comment type="catalytic activity">
    <reaction evidence="15">
        <text>CDP-choline + a 1,2-diacyl-sn-glycerol = a 1,2-diacyl-sn-glycero-3-phosphocholine + CMP + H(+)</text>
        <dbReference type="Rhea" id="RHEA:32939"/>
        <dbReference type="ChEBI" id="CHEBI:15378"/>
        <dbReference type="ChEBI" id="CHEBI:17815"/>
        <dbReference type="ChEBI" id="CHEBI:57643"/>
        <dbReference type="ChEBI" id="CHEBI:58779"/>
        <dbReference type="ChEBI" id="CHEBI:60377"/>
        <dbReference type="EC" id="2.7.8.2"/>
    </reaction>
    <physiologicalReaction direction="left-to-right" evidence="15">
        <dbReference type="Rhea" id="RHEA:32940"/>
    </physiologicalReaction>
</comment>
<comment type="similarity">
    <text evidence="2 17">Belongs to the CDP-alcohol phosphatidyltransferase class-I family.</text>
</comment>
<evidence type="ECO:0000256" key="16">
    <source>
        <dbReference type="PROSITE-ProRule" id="PRU00023"/>
    </source>
</evidence>
<proteinExistence type="inferred from homology"/>
<feature type="repeat" description="ANK" evidence="16">
    <location>
        <begin position="137"/>
        <end position="169"/>
    </location>
</feature>
<feature type="repeat" description="ANK" evidence="16">
    <location>
        <begin position="205"/>
        <end position="237"/>
    </location>
</feature>
<dbReference type="Pfam" id="PF07679">
    <property type="entry name" value="I-set"/>
    <property type="match status" value="1"/>
</dbReference>
<dbReference type="InterPro" id="IPR043130">
    <property type="entry name" value="CDP-OH_PTrfase_TM_dom"/>
</dbReference>
<dbReference type="GO" id="GO:0005789">
    <property type="term" value="C:endoplasmic reticulum membrane"/>
    <property type="evidence" value="ECO:0007669"/>
    <property type="project" value="TreeGrafter"/>
</dbReference>
<dbReference type="SMART" id="SM00408">
    <property type="entry name" value="IGc2"/>
    <property type="match status" value="1"/>
</dbReference>
<dbReference type="InterPro" id="IPR003599">
    <property type="entry name" value="Ig_sub"/>
</dbReference>
<dbReference type="Pfam" id="PF00023">
    <property type="entry name" value="Ank"/>
    <property type="match status" value="1"/>
</dbReference>
<dbReference type="FunFam" id="2.60.40.10:FF:000107">
    <property type="entry name" value="Myosin, light chain kinase a"/>
    <property type="match status" value="1"/>
</dbReference>
<dbReference type="AlphaFoldDB" id="A0A813QSY8"/>
<dbReference type="InterPro" id="IPR013098">
    <property type="entry name" value="Ig_I-set"/>
</dbReference>
<dbReference type="Proteomes" id="UP000663860">
    <property type="component" value="Unassembled WGS sequence"/>
</dbReference>
<dbReference type="FunFam" id="1.20.120.1760:FF:000002">
    <property type="entry name" value="Choline/ethanolamine phosphotransferase 1"/>
    <property type="match status" value="1"/>
</dbReference>
<comment type="catalytic activity">
    <reaction evidence="12">
        <text>1-hexadecanoyl-2-(9Z-octadecenoyl)-sn-glycerol + CDP-choline = 1-hexadecanoyl-2-(9Z-octadecenoyl)-sn-glycero-3-phosphocholine + CMP + H(+)</text>
        <dbReference type="Rhea" id="RHEA:54244"/>
        <dbReference type="ChEBI" id="CHEBI:15378"/>
        <dbReference type="ChEBI" id="CHEBI:58779"/>
        <dbReference type="ChEBI" id="CHEBI:60377"/>
        <dbReference type="ChEBI" id="CHEBI:73001"/>
        <dbReference type="ChEBI" id="CHEBI:75466"/>
    </reaction>
    <physiologicalReaction direction="left-to-right" evidence="12">
        <dbReference type="Rhea" id="RHEA:54245"/>
    </physiologicalReaction>
</comment>
<keyword evidence="6 19" id="KW-0472">Membrane</keyword>
<evidence type="ECO:0000256" key="19">
    <source>
        <dbReference type="SAM" id="Phobius"/>
    </source>
</evidence>
<feature type="transmembrane region" description="Helical" evidence="19">
    <location>
        <begin position="459"/>
        <end position="480"/>
    </location>
</feature>
<dbReference type="PANTHER" id="PTHR10414">
    <property type="entry name" value="ETHANOLAMINEPHOSPHOTRANSFERASE"/>
    <property type="match status" value="1"/>
</dbReference>
<evidence type="ECO:0000256" key="15">
    <source>
        <dbReference type="ARBA" id="ARBA00048570"/>
    </source>
</evidence>
<dbReference type="InterPro" id="IPR000462">
    <property type="entry name" value="CDP-OH_P_trans"/>
</dbReference>
<dbReference type="SMART" id="SM00409">
    <property type="entry name" value="IG"/>
    <property type="match status" value="1"/>
</dbReference>
<name>A0A813QSY8_9BILA</name>
<dbReference type="GO" id="GO:0016409">
    <property type="term" value="F:palmitoyltransferase activity"/>
    <property type="evidence" value="ECO:0007669"/>
    <property type="project" value="InterPro"/>
</dbReference>
<dbReference type="InterPro" id="IPR036770">
    <property type="entry name" value="Ankyrin_rpt-contain_sf"/>
</dbReference>
<comment type="pathway">
    <text evidence="13">Phospholipid metabolism; phosphatidylcholine biosynthesis; phosphatidylcholine from phosphocholine: step 2/2.</text>
</comment>
<dbReference type="Gene3D" id="1.25.40.20">
    <property type="entry name" value="Ankyrin repeat-containing domain"/>
    <property type="match status" value="1"/>
</dbReference>
<evidence type="ECO:0000256" key="14">
    <source>
        <dbReference type="ARBA" id="ARBA00038987"/>
    </source>
</evidence>
<feature type="repeat" description="ANK" evidence="16">
    <location>
        <begin position="70"/>
        <end position="102"/>
    </location>
</feature>
<dbReference type="EMBL" id="CAJNOE010000031">
    <property type="protein sequence ID" value="CAF0772460.1"/>
    <property type="molecule type" value="Genomic_DNA"/>
</dbReference>
<feature type="transmembrane region" description="Helical" evidence="19">
    <location>
        <begin position="500"/>
        <end position="522"/>
    </location>
</feature>
<dbReference type="InterPro" id="IPR007110">
    <property type="entry name" value="Ig-like_dom"/>
</dbReference>
<keyword evidence="8" id="KW-1208">Phospholipid metabolism</keyword>
<dbReference type="SUPFAM" id="SSF48726">
    <property type="entry name" value="Immunoglobulin"/>
    <property type="match status" value="1"/>
</dbReference>